<dbReference type="GO" id="GO:0006437">
    <property type="term" value="P:tyrosyl-tRNA aminoacylation"/>
    <property type="evidence" value="ECO:0007669"/>
    <property type="project" value="InterPro"/>
</dbReference>
<keyword evidence="15" id="KW-1185">Reference proteome</keyword>
<sequence>MKLSMAAAATLAMTMASSLRSVSAFTTSSSVSKSILRRNNYNVFSTTSSRLFSTVEETEETVVESSSSIYETQAEQLAKIESPFLQVMRDRGFLHQCTNIEQLDKDMMEKQKEGGALAAYLGFDATADSLHVGSLLQIMILRHLQKNGHKPIVLIGGGTSKVGDPTGKDESRVMLNDEIILKNTQGISKVFEKFLIFEDGDDSAPNDAIMVNNDDWLSSIKYLEFLRDYGSQFTVNRMLSFESVKQRLTREAPFSFLEFNYMILQAYDFLELSRRYDAKLQLGGSDQWGNIVAGTELGRRCDSTQLFGLTAPLITTSDGKKMGKTANGAVWLNKDRLSEYDYWQFWRNTSDEDVIRFMKLFTEIPLEEIDELAKLKGADINKAKIVLADEATALLHGRDCLKTIHETVDNMFKNKAGSASTESLPRIFVAKTDLEEGIRFADLFLDLKLASSKKEARRLIQGGGAKLNDVKIEDEVGALTLADFGDEKEVTLRAGKKRAGVVEIQ</sequence>
<feature type="domain" description="Tyrosine--tRNA ligase SYY-like C-terminal" evidence="13">
    <location>
        <begin position="435"/>
        <end position="498"/>
    </location>
</feature>
<keyword evidence="12" id="KW-0732">Signal</keyword>
<dbReference type="AlphaFoldDB" id="A0AAD3H134"/>
<dbReference type="Proteomes" id="UP001054902">
    <property type="component" value="Unassembled WGS sequence"/>
</dbReference>
<dbReference type="Gene3D" id="3.10.290.10">
    <property type="entry name" value="RNA-binding S4 domain"/>
    <property type="match status" value="1"/>
</dbReference>
<evidence type="ECO:0000256" key="3">
    <source>
        <dbReference type="ARBA" id="ARBA00022741"/>
    </source>
</evidence>
<organism evidence="14 15">
    <name type="scientific">Chaetoceros tenuissimus</name>
    <dbReference type="NCBI Taxonomy" id="426638"/>
    <lineage>
        <taxon>Eukaryota</taxon>
        <taxon>Sar</taxon>
        <taxon>Stramenopiles</taxon>
        <taxon>Ochrophyta</taxon>
        <taxon>Bacillariophyta</taxon>
        <taxon>Coscinodiscophyceae</taxon>
        <taxon>Chaetocerotophycidae</taxon>
        <taxon>Chaetocerotales</taxon>
        <taxon>Chaetocerotaceae</taxon>
        <taxon>Chaetoceros</taxon>
    </lineage>
</organism>
<evidence type="ECO:0000256" key="4">
    <source>
        <dbReference type="ARBA" id="ARBA00022840"/>
    </source>
</evidence>
<keyword evidence="3 11" id="KW-0547">Nucleotide-binding</keyword>
<dbReference type="InterPro" id="IPR024088">
    <property type="entry name" value="Tyr-tRNA-ligase_bac-type"/>
</dbReference>
<dbReference type="InterPro" id="IPR054608">
    <property type="entry name" value="SYY-like_C"/>
</dbReference>
<evidence type="ECO:0000256" key="8">
    <source>
        <dbReference type="ARBA" id="ARBA00033323"/>
    </source>
</evidence>
<feature type="chain" id="PRO_5041929115" description="Tyrosine--tRNA ligase" evidence="12">
    <location>
        <begin position="25"/>
        <end position="505"/>
    </location>
</feature>
<dbReference type="Pfam" id="PF00579">
    <property type="entry name" value="tRNA-synt_1b"/>
    <property type="match status" value="1"/>
</dbReference>
<dbReference type="PANTHER" id="PTHR11766:SF0">
    <property type="entry name" value="TYROSINE--TRNA LIGASE, MITOCHONDRIAL"/>
    <property type="match status" value="1"/>
</dbReference>
<comment type="caution">
    <text evidence="14">The sequence shown here is derived from an EMBL/GenBank/DDBJ whole genome shotgun (WGS) entry which is preliminary data.</text>
</comment>
<dbReference type="NCBIfam" id="TIGR00234">
    <property type="entry name" value="tyrS"/>
    <property type="match status" value="1"/>
</dbReference>
<evidence type="ECO:0000256" key="10">
    <source>
        <dbReference type="PROSITE-ProRule" id="PRU00182"/>
    </source>
</evidence>
<dbReference type="Pfam" id="PF22421">
    <property type="entry name" value="SYY_C-terminal"/>
    <property type="match status" value="1"/>
</dbReference>
<dbReference type="GO" id="GO:0003723">
    <property type="term" value="F:RNA binding"/>
    <property type="evidence" value="ECO:0007669"/>
    <property type="project" value="UniProtKB-KW"/>
</dbReference>
<name>A0AAD3H134_9STRA</name>
<keyword evidence="5 10" id="KW-0694">RNA-binding</keyword>
<dbReference type="Gene3D" id="1.10.240.10">
    <property type="entry name" value="Tyrosyl-Transfer RNA Synthetase"/>
    <property type="match status" value="1"/>
</dbReference>
<dbReference type="InterPro" id="IPR014729">
    <property type="entry name" value="Rossmann-like_a/b/a_fold"/>
</dbReference>
<dbReference type="CDD" id="cd00805">
    <property type="entry name" value="TyrRS_core"/>
    <property type="match status" value="1"/>
</dbReference>
<reference evidence="14 15" key="1">
    <citation type="journal article" date="2021" name="Sci. Rep.">
        <title>The genome of the diatom Chaetoceros tenuissimus carries an ancient integrated fragment of an extant virus.</title>
        <authorList>
            <person name="Hongo Y."/>
            <person name="Kimura K."/>
            <person name="Takaki Y."/>
            <person name="Yoshida Y."/>
            <person name="Baba S."/>
            <person name="Kobayashi G."/>
            <person name="Nagasaki K."/>
            <person name="Hano T."/>
            <person name="Tomaru Y."/>
        </authorList>
    </citation>
    <scope>NUCLEOTIDE SEQUENCE [LARGE SCALE GENOMIC DNA]</scope>
    <source>
        <strain evidence="14 15">NIES-3715</strain>
    </source>
</reference>
<evidence type="ECO:0000256" key="5">
    <source>
        <dbReference type="ARBA" id="ARBA00022884"/>
    </source>
</evidence>
<dbReference type="PRINTS" id="PR01040">
    <property type="entry name" value="TRNASYNTHTYR"/>
</dbReference>
<keyword evidence="7 11" id="KW-0030">Aminoacyl-tRNA synthetase</keyword>
<comment type="similarity">
    <text evidence="11">Belongs to the class-I aminoacyl-tRNA synthetase family.</text>
</comment>
<evidence type="ECO:0000256" key="1">
    <source>
        <dbReference type="ARBA" id="ARBA00013160"/>
    </source>
</evidence>
<dbReference type="InterPro" id="IPR002305">
    <property type="entry name" value="aa-tRNA-synth_Ic"/>
</dbReference>
<evidence type="ECO:0000313" key="14">
    <source>
        <dbReference type="EMBL" id="GFH45979.1"/>
    </source>
</evidence>
<keyword evidence="2 11" id="KW-0436">Ligase</keyword>
<evidence type="ECO:0000256" key="12">
    <source>
        <dbReference type="SAM" id="SignalP"/>
    </source>
</evidence>
<dbReference type="SUPFAM" id="SSF55174">
    <property type="entry name" value="Alpha-L RNA-binding motif"/>
    <property type="match status" value="1"/>
</dbReference>
<dbReference type="SUPFAM" id="SSF52374">
    <property type="entry name" value="Nucleotidylyl transferase"/>
    <property type="match status" value="1"/>
</dbReference>
<dbReference type="InterPro" id="IPR024107">
    <property type="entry name" value="Tyr-tRNA-ligase_bac_1"/>
</dbReference>
<protein>
    <recommendedName>
        <fullName evidence="1 11">Tyrosine--tRNA ligase</fullName>
        <ecNumber evidence="1 11">6.1.1.1</ecNumber>
    </recommendedName>
    <alternativeName>
        <fullName evidence="8 11">Tyrosyl-tRNA synthetase</fullName>
    </alternativeName>
</protein>
<keyword evidence="6 11" id="KW-0648">Protein biosynthesis</keyword>
<dbReference type="CDD" id="cd00165">
    <property type="entry name" value="S4"/>
    <property type="match status" value="1"/>
</dbReference>
<keyword evidence="4 11" id="KW-0067">ATP-binding</keyword>
<evidence type="ECO:0000256" key="2">
    <source>
        <dbReference type="ARBA" id="ARBA00022598"/>
    </source>
</evidence>
<dbReference type="HAMAP" id="MF_02006">
    <property type="entry name" value="Tyr_tRNA_synth_type1"/>
    <property type="match status" value="1"/>
</dbReference>
<dbReference type="EC" id="6.1.1.1" evidence="1 11"/>
<evidence type="ECO:0000256" key="7">
    <source>
        <dbReference type="ARBA" id="ARBA00023146"/>
    </source>
</evidence>
<dbReference type="InterPro" id="IPR036986">
    <property type="entry name" value="S4_RNA-bd_sf"/>
</dbReference>
<dbReference type="Gene3D" id="3.40.50.620">
    <property type="entry name" value="HUPs"/>
    <property type="match status" value="1"/>
</dbReference>
<proteinExistence type="inferred from homology"/>
<evidence type="ECO:0000259" key="13">
    <source>
        <dbReference type="Pfam" id="PF22421"/>
    </source>
</evidence>
<dbReference type="GO" id="GO:0005524">
    <property type="term" value="F:ATP binding"/>
    <property type="evidence" value="ECO:0007669"/>
    <property type="project" value="UniProtKB-KW"/>
</dbReference>
<gene>
    <name evidence="14" type="ORF">CTEN210_02453</name>
</gene>
<evidence type="ECO:0000256" key="11">
    <source>
        <dbReference type="RuleBase" id="RU361234"/>
    </source>
</evidence>
<dbReference type="GO" id="GO:0005829">
    <property type="term" value="C:cytosol"/>
    <property type="evidence" value="ECO:0007669"/>
    <property type="project" value="TreeGrafter"/>
</dbReference>
<dbReference type="FunFam" id="1.10.240.10:FF:000001">
    <property type="entry name" value="Tyrosine--tRNA ligase"/>
    <property type="match status" value="1"/>
</dbReference>
<dbReference type="GO" id="GO:0004831">
    <property type="term" value="F:tyrosine-tRNA ligase activity"/>
    <property type="evidence" value="ECO:0007669"/>
    <property type="project" value="UniProtKB-EC"/>
</dbReference>
<evidence type="ECO:0000256" key="6">
    <source>
        <dbReference type="ARBA" id="ARBA00022917"/>
    </source>
</evidence>
<accession>A0AAD3H134</accession>
<evidence type="ECO:0000313" key="15">
    <source>
        <dbReference type="Proteomes" id="UP001054902"/>
    </source>
</evidence>
<dbReference type="PROSITE" id="PS50889">
    <property type="entry name" value="S4"/>
    <property type="match status" value="1"/>
</dbReference>
<dbReference type="InterPro" id="IPR002307">
    <property type="entry name" value="Tyr-tRNA-ligase"/>
</dbReference>
<feature type="signal peptide" evidence="12">
    <location>
        <begin position="1"/>
        <end position="24"/>
    </location>
</feature>
<evidence type="ECO:0000256" key="9">
    <source>
        <dbReference type="ARBA" id="ARBA00048248"/>
    </source>
</evidence>
<dbReference type="PANTHER" id="PTHR11766">
    <property type="entry name" value="TYROSYL-TRNA SYNTHETASE"/>
    <property type="match status" value="1"/>
</dbReference>
<comment type="catalytic activity">
    <reaction evidence="9 11">
        <text>tRNA(Tyr) + L-tyrosine + ATP = L-tyrosyl-tRNA(Tyr) + AMP + diphosphate + H(+)</text>
        <dbReference type="Rhea" id="RHEA:10220"/>
        <dbReference type="Rhea" id="RHEA-COMP:9706"/>
        <dbReference type="Rhea" id="RHEA-COMP:9707"/>
        <dbReference type="ChEBI" id="CHEBI:15378"/>
        <dbReference type="ChEBI" id="CHEBI:30616"/>
        <dbReference type="ChEBI" id="CHEBI:33019"/>
        <dbReference type="ChEBI" id="CHEBI:58315"/>
        <dbReference type="ChEBI" id="CHEBI:78442"/>
        <dbReference type="ChEBI" id="CHEBI:78536"/>
        <dbReference type="ChEBI" id="CHEBI:456215"/>
        <dbReference type="EC" id="6.1.1.1"/>
    </reaction>
</comment>
<dbReference type="EMBL" id="BLLK01000022">
    <property type="protein sequence ID" value="GFH45979.1"/>
    <property type="molecule type" value="Genomic_DNA"/>
</dbReference>